<name>A0A3R9R673_9CREN</name>
<keyword evidence="4 7" id="KW-1133">Transmembrane helix</keyword>
<gene>
    <name evidence="10" type="ORF">D6D85_05680</name>
    <name evidence="11" type="ORF">EF810_03615</name>
</gene>
<feature type="transmembrane region" description="Helical" evidence="7">
    <location>
        <begin position="194"/>
        <end position="213"/>
    </location>
</feature>
<feature type="transmembrane region" description="Helical" evidence="7">
    <location>
        <begin position="339"/>
        <end position="356"/>
    </location>
</feature>
<evidence type="ECO:0000256" key="7">
    <source>
        <dbReference type="SAM" id="Phobius"/>
    </source>
</evidence>
<feature type="transmembrane region" description="Helical" evidence="7">
    <location>
        <begin position="613"/>
        <end position="634"/>
    </location>
</feature>
<evidence type="ECO:0000313" key="13">
    <source>
        <dbReference type="Proteomes" id="UP000316217"/>
    </source>
</evidence>
<feature type="transmembrane region" description="Helical" evidence="7">
    <location>
        <begin position="263"/>
        <end position="285"/>
    </location>
</feature>
<organism evidence="10 12">
    <name type="scientific">Candidatus Methanodesulfokora washburnensis</name>
    <dbReference type="NCBI Taxonomy" id="2478471"/>
    <lineage>
        <taxon>Archaea</taxon>
        <taxon>Thermoproteota</taxon>
        <taxon>Candidatus Korarchaeia</taxon>
        <taxon>Candidatus Korarchaeia incertae sedis</taxon>
        <taxon>Candidatus Methanodesulfokora</taxon>
    </lineage>
</organism>
<dbReference type="AlphaFoldDB" id="A0A3R9R673"/>
<dbReference type="GO" id="GO:0005886">
    <property type="term" value="C:plasma membrane"/>
    <property type="evidence" value="ECO:0007669"/>
    <property type="project" value="UniProtKB-SubCell"/>
</dbReference>
<reference evidence="10 12" key="1">
    <citation type="submission" date="2018-10" db="EMBL/GenBank/DDBJ databases">
        <title>Co-occurring genomic capacity for anaerobic methane metabolism and dissimilatory sulfite reduction discovered in the Korarchaeota.</title>
        <authorList>
            <person name="Mckay L.J."/>
            <person name="Dlakic M."/>
            <person name="Fields M.W."/>
            <person name="Delmont T.O."/>
            <person name="Eren A.M."/>
            <person name="Jay Z.J."/>
            <person name="Klingelsmith K.B."/>
            <person name="Rusch D.B."/>
            <person name="Inskeep W.P."/>
        </authorList>
    </citation>
    <scope>NUCLEOTIDE SEQUENCE [LARGE SCALE GENOMIC DNA]</scope>
    <source>
        <strain evidence="10 12">MDKW</strain>
    </source>
</reference>
<dbReference type="PANTHER" id="PTHR42682:SF3">
    <property type="entry name" value="FORMATE HYDROGENLYASE SUBUNIT 3-RELATED"/>
    <property type="match status" value="1"/>
</dbReference>
<feature type="transmembrane region" description="Helical" evidence="7">
    <location>
        <begin position="453"/>
        <end position="479"/>
    </location>
</feature>
<feature type="transmembrane region" description="Helical" evidence="7">
    <location>
        <begin position="66"/>
        <end position="86"/>
    </location>
</feature>
<evidence type="ECO:0000256" key="3">
    <source>
        <dbReference type="ARBA" id="ARBA00022692"/>
    </source>
</evidence>
<dbReference type="InterPro" id="IPR052175">
    <property type="entry name" value="ComplexI-like_HydComp"/>
</dbReference>
<dbReference type="Proteomes" id="UP000316217">
    <property type="component" value="Unassembled WGS sequence"/>
</dbReference>
<keyword evidence="6 7" id="KW-0472">Membrane</keyword>
<feature type="transmembrane region" description="Helical" evidence="7">
    <location>
        <begin position="234"/>
        <end position="257"/>
    </location>
</feature>
<feature type="domain" description="NADH:quinone oxidoreductase/Mrp antiporter transmembrane" evidence="8">
    <location>
        <begin position="120"/>
        <end position="410"/>
    </location>
</feature>
<feature type="transmembrane region" description="Helical" evidence="7">
    <location>
        <begin position="305"/>
        <end position="333"/>
    </location>
</feature>
<dbReference type="RefSeq" id="WP_125671059.1">
    <property type="nucleotide sequence ID" value="NZ_RCOS01000070.1"/>
</dbReference>
<evidence type="ECO:0000313" key="11">
    <source>
        <dbReference type="EMBL" id="RZN62121.1"/>
    </source>
</evidence>
<comment type="caution">
    <text evidence="10">The sequence shown here is derived from an EMBL/GenBank/DDBJ whole genome shotgun (WGS) entry which is preliminary data.</text>
</comment>
<reference evidence="11 13" key="2">
    <citation type="journal article" date="2019" name="Nat. Microbiol.">
        <title>Wide diversity of methane and short-chain alkane metabolisms in uncultured archaea.</title>
        <authorList>
            <person name="Borrel G."/>
            <person name="Adam P.S."/>
            <person name="McKay L.J."/>
            <person name="Chen L.X."/>
            <person name="Sierra-Garcia I.N."/>
            <person name="Sieber C.M."/>
            <person name="Letourneur Q."/>
            <person name="Ghozlane A."/>
            <person name="Andersen G.L."/>
            <person name="Li W.J."/>
            <person name="Hallam S.J."/>
            <person name="Muyzer G."/>
            <person name="de Oliveira V.M."/>
            <person name="Inskeep W.P."/>
            <person name="Banfield J.F."/>
            <person name="Gribaldo S."/>
        </authorList>
    </citation>
    <scope>NUCLEOTIDE SEQUENCE [LARGE SCALE GENOMIC DNA]</scope>
    <source>
        <strain evidence="11">NM4</strain>
    </source>
</reference>
<dbReference type="PANTHER" id="PTHR42682">
    <property type="entry name" value="HYDROGENASE-4 COMPONENT F"/>
    <property type="match status" value="1"/>
</dbReference>
<comment type="subcellular location">
    <subcellularLocation>
        <location evidence="1">Cell membrane</location>
        <topology evidence="1">Multi-pass membrane protein</topology>
    </subcellularLocation>
</comment>
<evidence type="ECO:0000256" key="1">
    <source>
        <dbReference type="ARBA" id="ARBA00004651"/>
    </source>
</evidence>
<keyword evidence="2" id="KW-1003">Cell membrane</keyword>
<feature type="transmembrane region" description="Helical" evidence="7">
    <location>
        <begin position="98"/>
        <end position="114"/>
    </location>
</feature>
<evidence type="ECO:0000256" key="6">
    <source>
        <dbReference type="ARBA" id="ARBA00023136"/>
    </source>
</evidence>
<feature type="transmembrane region" description="Helical" evidence="7">
    <location>
        <begin position="499"/>
        <end position="532"/>
    </location>
</feature>
<dbReference type="EMBL" id="RCOS01000070">
    <property type="protein sequence ID" value="RSN75724.1"/>
    <property type="molecule type" value="Genomic_DNA"/>
</dbReference>
<feature type="transmembrane region" description="Helical" evidence="7">
    <location>
        <begin position="151"/>
        <end position="174"/>
    </location>
</feature>
<evidence type="ECO:0000259" key="8">
    <source>
        <dbReference type="Pfam" id="PF00361"/>
    </source>
</evidence>
<accession>A0A3R9R673</accession>
<proteinExistence type="predicted"/>
<dbReference type="EMBL" id="RXII01000054">
    <property type="protein sequence ID" value="RZN62121.1"/>
    <property type="molecule type" value="Genomic_DNA"/>
</dbReference>
<evidence type="ECO:0000313" key="10">
    <source>
        <dbReference type="EMBL" id="RSN75724.1"/>
    </source>
</evidence>
<feature type="transmembrane region" description="Helical" evidence="7">
    <location>
        <begin position="377"/>
        <end position="400"/>
    </location>
</feature>
<dbReference type="Pfam" id="PF00361">
    <property type="entry name" value="Proton_antipo_M"/>
    <property type="match status" value="1"/>
</dbReference>
<evidence type="ECO:0000313" key="12">
    <source>
        <dbReference type="Proteomes" id="UP000277582"/>
    </source>
</evidence>
<keyword evidence="5" id="KW-0560">Oxidoreductase</keyword>
<feature type="domain" description="NADH-Ubiquinone oxidoreductase (complex I) chain 5 N-terminal" evidence="9">
    <location>
        <begin position="56"/>
        <end position="93"/>
    </location>
</feature>
<keyword evidence="12" id="KW-1185">Reference proteome</keyword>
<dbReference type="Proteomes" id="UP000277582">
    <property type="component" value="Unassembled WGS sequence"/>
</dbReference>
<dbReference type="OrthoDB" id="371891at2157"/>
<dbReference type="InterPro" id="IPR001750">
    <property type="entry name" value="ND/Mrp_TM"/>
</dbReference>
<dbReference type="Pfam" id="PF00662">
    <property type="entry name" value="Proton_antipo_N"/>
    <property type="match status" value="1"/>
</dbReference>
<sequence>MVIVPCILLILGAILSLLIRNSKICNILINGISAISCLLIIVVGVGGILSRIVLSLPLGLEMGLDSLSSVFCVVLGIVGFSVSTYSIKYMEIYGRMRYYGVSYTSFILAMYLILIVRNAFWFIFFWELMTLSSYLLVVYEDEKEEVRRAGFKYFVMTHIGVACIIAAVLLLYQQTYLIGVPDMSFSSLSEASRSMPSSVLHLCYLLLLVGFLVKTGAVPLHSWLPDAHPAAPSNISALLSGFMIKTAVYAIIRMFFFVLPMEFWCGILLIASGLLSMFFGGIYALKQVDSKRLLAYSSVENMGYILLGIGAGLSLLATGNLILGSIALSAGILHTVNHAMFKALLFLSAGSVIYRTGKRNMDVLGGLGKYMGMTSSLALIGSLSASGVPVLNGFVSKWLIYSVTASSWKIPILPVCAAVAVMISAITGAFLLKYWSSIFTGRPSEEVKECPRLMIAGEAILAVFCFILGVYPMLALLPIVKVSEDLGIKASIIREQLFLGPFLIGPVTISTISLIAVFSFLSLFLLLTFVFLRPSGIKAEPWFCGTRPSALRFQASSYYRNLEEAMRPAYIKIPRITLRKYEEPDTDRFLVKPIVKAFGKISRAILAPAMGYVQLYLALMFLALLLIVGVIIWIS</sequence>
<dbReference type="PRINTS" id="PR01434">
    <property type="entry name" value="NADHDHGNASE5"/>
</dbReference>
<feature type="transmembrane region" description="Helical" evidence="7">
    <location>
        <begin position="120"/>
        <end position="139"/>
    </location>
</feature>
<protein>
    <submittedName>
        <fullName evidence="10">Hydantoin racemase</fullName>
    </submittedName>
</protein>
<feature type="transmembrane region" description="Helical" evidence="7">
    <location>
        <begin position="27"/>
        <end position="54"/>
    </location>
</feature>
<evidence type="ECO:0000256" key="2">
    <source>
        <dbReference type="ARBA" id="ARBA00022475"/>
    </source>
</evidence>
<evidence type="ECO:0000256" key="5">
    <source>
        <dbReference type="ARBA" id="ARBA00023002"/>
    </source>
</evidence>
<feature type="transmembrane region" description="Helical" evidence="7">
    <location>
        <begin position="412"/>
        <end position="432"/>
    </location>
</feature>
<evidence type="ECO:0000259" key="9">
    <source>
        <dbReference type="Pfam" id="PF00662"/>
    </source>
</evidence>
<dbReference type="InterPro" id="IPR001516">
    <property type="entry name" value="Proton_antipo_N"/>
</dbReference>
<evidence type="ECO:0000256" key="4">
    <source>
        <dbReference type="ARBA" id="ARBA00022989"/>
    </source>
</evidence>
<keyword evidence="3 7" id="KW-0812">Transmembrane</keyword>
<dbReference type="GO" id="GO:0016491">
    <property type="term" value="F:oxidoreductase activity"/>
    <property type="evidence" value="ECO:0007669"/>
    <property type="project" value="UniProtKB-KW"/>
</dbReference>